<sequence>MYRCDVKYKNDIDFVDKLISIYSITNKAEDDRILPFEKELLIYYCLFGFSKETKEEAKKRLKKNDNQINTTNSNLRTKGYLKAESRNKTKGYVDKELKEMVDSFMADKTKVLVLEFKKSK</sequence>
<dbReference type="Proteomes" id="UP000229115">
    <property type="component" value="Segment"/>
</dbReference>
<organism evidence="1 2">
    <name type="scientific">Cellulophaga phage phi4:1_13</name>
    <dbReference type="NCBI Taxonomy" id="1747284"/>
    <lineage>
        <taxon>Viruses</taxon>
        <taxon>Duplodnaviria</taxon>
        <taxon>Heunggongvirae</taxon>
        <taxon>Uroviricota</taxon>
        <taxon>Caudoviricetes</taxon>
        <taxon>Lightbulbvirus</taxon>
        <taxon>Lightbulbvirus Cba41</taxon>
    </lineage>
</organism>
<reference evidence="1 2" key="1">
    <citation type="submission" date="2015-10" db="EMBL/GenBank/DDBJ databases">
        <title>Large-scale maps of variable infection efficiencies in aquatic Bacteriodetes phage-host model systems.</title>
        <authorList>
            <person name="Holmfeldt K."/>
            <person name="Solonenko N."/>
            <person name="Howard-Varona C."/>
            <person name="Moreno M."/>
            <person name="Malmstrom R.R."/>
            <person name="Blow M.J."/>
            <person name="Sullivan M.B."/>
        </authorList>
    </citation>
    <scope>NUCLEOTIDE SEQUENCE [LARGE SCALE GENOMIC DNA]</scope>
</reference>
<accession>A0A0S2MW37</accession>
<gene>
    <name evidence="1" type="ORF">Phi4113_073</name>
</gene>
<proteinExistence type="predicted"/>
<dbReference type="EMBL" id="KT962245">
    <property type="protein sequence ID" value="ALO80082.1"/>
    <property type="molecule type" value="Genomic_RNA"/>
</dbReference>
<evidence type="ECO:0000313" key="1">
    <source>
        <dbReference type="EMBL" id="ALO80082.1"/>
    </source>
</evidence>
<protein>
    <submittedName>
        <fullName evidence="1">Uncharacterized protein</fullName>
    </submittedName>
</protein>
<name>A0A0S2MW37_9CAUD</name>
<evidence type="ECO:0000313" key="2">
    <source>
        <dbReference type="Proteomes" id="UP000229115"/>
    </source>
</evidence>